<evidence type="ECO:0000256" key="4">
    <source>
        <dbReference type="ARBA" id="ARBA00022989"/>
    </source>
</evidence>
<comment type="caution">
    <text evidence="9">The sequence shown here is derived from an EMBL/GenBank/DDBJ whole genome shotgun (WGS) entry which is preliminary data.</text>
</comment>
<accession>A0A9P9YGB1</accession>
<organism evidence="9 10">
    <name type="scientific">Drosophila gunungcola</name>
    <name type="common">fruit fly</name>
    <dbReference type="NCBI Taxonomy" id="103775"/>
    <lineage>
        <taxon>Eukaryota</taxon>
        <taxon>Metazoa</taxon>
        <taxon>Ecdysozoa</taxon>
        <taxon>Arthropoda</taxon>
        <taxon>Hexapoda</taxon>
        <taxon>Insecta</taxon>
        <taxon>Pterygota</taxon>
        <taxon>Neoptera</taxon>
        <taxon>Endopterygota</taxon>
        <taxon>Diptera</taxon>
        <taxon>Brachycera</taxon>
        <taxon>Muscomorpha</taxon>
        <taxon>Ephydroidea</taxon>
        <taxon>Drosophilidae</taxon>
        <taxon>Drosophila</taxon>
        <taxon>Sophophora</taxon>
    </lineage>
</organism>
<feature type="transmembrane region" description="Helical" evidence="7">
    <location>
        <begin position="764"/>
        <end position="782"/>
    </location>
</feature>
<dbReference type="InterPro" id="IPR027417">
    <property type="entry name" value="P-loop_NTPase"/>
</dbReference>
<evidence type="ECO:0000256" key="1">
    <source>
        <dbReference type="ARBA" id="ARBA00004141"/>
    </source>
</evidence>
<feature type="transmembrane region" description="Helical" evidence="7">
    <location>
        <begin position="337"/>
        <end position="357"/>
    </location>
</feature>
<dbReference type="SUPFAM" id="SSF52540">
    <property type="entry name" value="P-loop containing nucleoside triphosphate hydrolases"/>
    <property type="match status" value="1"/>
</dbReference>
<keyword evidence="5 7" id="KW-0472">Membrane</keyword>
<feature type="transmembrane region" description="Helical" evidence="7">
    <location>
        <begin position="410"/>
        <end position="430"/>
    </location>
</feature>
<evidence type="ECO:0000259" key="8">
    <source>
        <dbReference type="PROSITE" id="PS50893"/>
    </source>
</evidence>
<feature type="transmembrane region" description="Helical" evidence="7">
    <location>
        <begin position="660"/>
        <end position="678"/>
    </location>
</feature>
<evidence type="ECO:0000256" key="5">
    <source>
        <dbReference type="ARBA" id="ARBA00023136"/>
    </source>
</evidence>
<feature type="region of interest" description="Disordered" evidence="6">
    <location>
        <begin position="18"/>
        <end position="41"/>
    </location>
</feature>
<keyword evidence="3 7" id="KW-0812">Transmembrane</keyword>
<keyword evidence="10" id="KW-1185">Reference proteome</keyword>
<feature type="transmembrane region" description="Helical" evidence="7">
    <location>
        <begin position="636"/>
        <end position="654"/>
    </location>
</feature>
<dbReference type="Pfam" id="PF07851">
    <property type="entry name" value="TMEM120A-B"/>
    <property type="match status" value="1"/>
</dbReference>
<feature type="transmembrane region" description="Helical" evidence="7">
    <location>
        <begin position="720"/>
        <end position="743"/>
    </location>
</feature>
<feature type="transmembrane region" description="Helical" evidence="7">
    <location>
        <begin position="442"/>
        <end position="463"/>
    </location>
</feature>
<dbReference type="GO" id="GO:0140359">
    <property type="term" value="F:ABC-type transporter activity"/>
    <property type="evidence" value="ECO:0007669"/>
    <property type="project" value="InterPro"/>
</dbReference>
<feature type="non-terminal residue" evidence="9">
    <location>
        <position position="1"/>
    </location>
</feature>
<name>A0A9P9YGB1_9MUSC</name>
<evidence type="ECO:0000313" key="9">
    <source>
        <dbReference type="EMBL" id="KAI8036029.1"/>
    </source>
</evidence>
<evidence type="ECO:0000256" key="7">
    <source>
        <dbReference type="SAM" id="Phobius"/>
    </source>
</evidence>
<dbReference type="GO" id="GO:0005524">
    <property type="term" value="F:ATP binding"/>
    <property type="evidence" value="ECO:0007669"/>
    <property type="project" value="InterPro"/>
</dbReference>
<dbReference type="PROSITE" id="PS50893">
    <property type="entry name" value="ABC_TRANSPORTER_2"/>
    <property type="match status" value="1"/>
</dbReference>
<evidence type="ECO:0000256" key="6">
    <source>
        <dbReference type="SAM" id="MobiDB-lite"/>
    </source>
</evidence>
<feature type="transmembrane region" description="Helical" evidence="7">
    <location>
        <begin position="503"/>
        <end position="521"/>
    </location>
</feature>
<protein>
    <recommendedName>
        <fullName evidence="8">ABC transporter domain-containing protein</fullName>
    </recommendedName>
</protein>
<dbReference type="AlphaFoldDB" id="A0A9P9YGB1"/>
<dbReference type="PANTHER" id="PTHR21433">
    <property type="entry name" value="TRANSMEMBRANE PROTEIN INDUCED BY TUMOR NECROSIS FACTOR ALPHA"/>
    <property type="match status" value="1"/>
</dbReference>
<feature type="transmembrane region" description="Helical" evidence="7">
    <location>
        <begin position="378"/>
        <end position="404"/>
    </location>
</feature>
<dbReference type="Pfam" id="PF01061">
    <property type="entry name" value="ABC2_membrane"/>
    <property type="match status" value="1"/>
</dbReference>
<proteinExistence type="inferred from homology"/>
<dbReference type="EMBL" id="JAMKOV010000024">
    <property type="protein sequence ID" value="KAI8036029.1"/>
    <property type="molecule type" value="Genomic_DNA"/>
</dbReference>
<dbReference type="GO" id="GO:0016887">
    <property type="term" value="F:ATP hydrolysis activity"/>
    <property type="evidence" value="ECO:0007669"/>
    <property type="project" value="InterPro"/>
</dbReference>
<evidence type="ECO:0000256" key="3">
    <source>
        <dbReference type="ARBA" id="ARBA00022692"/>
    </source>
</evidence>
<dbReference type="InterPro" id="IPR012926">
    <property type="entry name" value="TMEM120A/B"/>
</dbReference>
<comment type="similarity">
    <text evidence="2">Belongs to the TMEM120 family.</text>
</comment>
<keyword evidence="4 7" id="KW-1133">Transmembrane helix</keyword>
<comment type="subcellular location">
    <subcellularLocation>
        <location evidence="1">Membrane</location>
        <topology evidence="1">Multi-pass membrane protein</topology>
    </subcellularLocation>
</comment>
<feature type="domain" description="ABC transporter" evidence="8">
    <location>
        <begin position="24"/>
        <end position="242"/>
    </location>
</feature>
<dbReference type="Proteomes" id="UP001059596">
    <property type="component" value="Unassembled WGS sequence"/>
</dbReference>
<reference evidence="9" key="1">
    <citation type="journal article" date="2023" name="Genome Biol. Evol.">
        <title>Long-read-based Genome Assembly of Drosophila gunungcola Reveals Fewer Chemosensory Genes in Flower-breeding Species.</title>
        <authorList>
            <person name="Negi A."/>
            <person name="Liao B.Y."/>
            <person name="Yeh S.D."/>
        </authorList>
    </citation>
    <scope>NUCLEOTIDE SEQUENCE</scope>
    <source>
        <strain evidence="9">Sukarami</strain>
    </source>
</reference>
<dbReference type="InterPro" id="IPR003439">
    <property type="entry name" value="ABC_transporter-like_ATP-bd"/>
</dbReference>
<feature type="transmembrane region" description="Helical" evidence="7">
    <location>
        <begin position="307"/>
        <end position="325"/>
    </location>
</feature>
<gene>
    <name evidence="9" type="ORF">M5D96_011123</name>
</gene>
<evidence type="ECO:0000256" key="2">
    <source>
        <dbReference type="ARBA" id="ARBA00009700"/>
    </source>
</evidence>
<evidence type="ECO:0000313" key="10">
    <source>
        <dbReference type="Proteomes" id="UP001059596"/>
    </source>
</evidence>
<dbReference type="InterPro" id="IPR013525">
    <property type="entry name" value="ABC2_TM"/>
</dbReference>
<feature type="transmembrane region" description="Helical" evidence="7">
    <location>
        <begin position="802"/>
        <end position="826"/>
    </location>
</feature>
<dbReference type="Gene3D" id="3.40.50.300">
    <property type="entry name" value="P-loop containing nucleotide triphosphate hydrolases"/>
    <property type="match status" value="1"/>
</dbReference>
<feature type="transmembrane region" description="Helical" evidence="7">
    <location>
        <begin position="690"/>
        <end position="708"/>
    </location>
</feature>
<dbReference type="GO" id="GO:0016020">
    <property type="term" value="C:membrane"/>
    <property type="evidence" value="ECO:0007669"/>
    <property type="project" value="UniProtKB-SubCell"/>
</dbReference>
<sequence>GDGGGASQSCINQGFGRAKNYGTLRPPTPPEDSGSGSGQLPENLTYAWHNLDIFGAVNQPGSGWRQLVSPSGMRLLNGQPVDAKEMQARCAYVQQDDLFIGSLTAREHLIFQAMVRMPRQLTYRQRVARVDQVIQELSLSKCQHTIIGRLAFASEALTDPPLLICDEPTSGLDSFTAHSVVQVLKKLSQKGKTVILTIHQPSSELFELFDKILLMAEGRVAFLGTPSEAVLAVVPGREIESRDRIAKICDNFAISKVARDMEQLLATKNLEQPLEQPENGYTYKATWFMQFRAVLWRSWLSVLKEPLLVKMVAILIGLIFLGQQLTQVGVMNINGAIFLFLTNMTFQNVFATINVFTSELPVFMREARSRLYRCDTYFLGKTIAELPLFLTVPLVFTAIAYPMIGLRAGVMHFFNCLALVTLVANVSTSSSTSMALSVGPPVIIPFLLFGGFFLNSGSVPVYLKWLSYLSWFRYANEGLLINQWADVILETLNFSAADLPLDYVGLLILIVGFRVFAYLALRLRARRKERYIELLDQLHSHQQMCFNEIKHQRYRMNQITALLRQFKGPVPAEDKEKVDDLHKMTLKRKAQLHEIEQSLPAKSGRYLQIILGDVNVSILNRNDKVRYKDDYEKFKLILNVIGLIMAFFNLIFNYRALELAFIFLLVWYYCTLTIRESILKVNGSRIKGWWRAHHFISTVAAGVLLVWPQGEHWQIFRMQFMYFNVYISIVQYLQFGYQKGLLYRLKALGERHNMDITIEGFHSWMWRGLSFLLPFLFIGYGFQAYNAWTLYQLATGSADAPWHVSVMSGLFLLLFVGNMATTLWVVPEKIRERAKERYRLQSMGKSMKLRQEMKVRQWLGHLTNHLKKLF</sequence>
<dbReference type="PANTHER" id="PTHR21433:SF0">
    <property type="entry name" value="TRANSMEMBRANE PROTEIN 120 HOMOLOG"/>
    <property type="match status" value="1"/>
</dbReference>